<feature type="transmembrane region" description="Helical" evidence="1">
    <location>
        <begin position="85"/>
        <end position="107"/>
    </location>
</feature>
<dbReference type="GO" id="GO:0016020">
    <property type="term" value="C:membrane"/>
    <property type="evidence" value="ECO:0007669"/>
    <property type="project" value="InterPro"/>
</dbReference>
<comment type="caution">
    <text evidence="2">The sequence shown here is derived from an EMBL/GenBank/DDBJ whole genome shotgun (WGS) entry which is preliminary data.</text>
</comment>
<feature type="transmembrane region" description="Helical" evidence="1">
    <location>
        <begin position="60"/>
        <end position="78"/>
    </location>
</feature>
<dbReference type="AlphaFoldDB" id="A0A938YRA4"/>
<dbReference type="EMBL" id="JAFGDB010000052">
    <property type="protein sequence ID" value="MBN2067450.1"/>
    <property type="molecule type" value="Genomic_DNA"/>
</dbReference>
<proteinExistence type="predicted"/>
<evidence type="ECO:0008006" key="4">
    <source>
        <dbReference type="Google" id="ProtNLM"/>
    </source>
</evidence>
<sequence length="301" mass="32962">MGFRELRRKMKWVDPFTYVEKYVIERLEPLSQNAKHVVFAACLAFLSIASLTIVPSASGSLPLLAVIVAGLSIFYFHDRKEGLDWAVYISFAFAFAWLLFTGTGLLLGTSSPMVIVLSGSMEPLYHRGDVIILQGASPENLAGPEAAVQRESLAQLPFSSFADPAYSDQAEGIIEGISLKDSGQVIGITRQGSIVVYWSELRQQPIIHRVVAKLHALDGWYILTKGDSVHNPTIDQDCGAVDAMHIPEKPCIQLFPVRVEELQGKAILQVPFVGCFKLWLLDDLASLVSTGKLPADFAGLC</sequence>
<dbReference type="Proteomes" id="UP000809243">
    <property type="component" value="Unassembled WGS sequence"/>
</dbReference>
<accession>A0A938YRA4</accession>
<keyword evidence="1" id="KW-0472">Membrane</keyword>
<dbReference type="CDD" id="cd06530">
    <property type="entry name" value="S26_SPase_I"/>
    <property type="match status" value="1"/>
</dbReference>
<keyword evidence="1" id="KW-1133">Transmembrane helix</keyword>
<name>A0A938YRA4_9ARCH</name>
<organism evidence="2 3">
    <name type="scientific">Candidatus Iainarchaeum sp</name>
    <dbReference type="NCBI Taxonomy" id="3101447"/>
    <lineage>
        <taxon>Archaea</taxon>
        <taxon>Candidatus Iainarchaeota</taxon>
        <taxon>Candidatus Iainarchaeia</taxon>
        <taxon>Candidatus Iainarchaeales</taxon>
        <taxon>Candidatus Iainarchaeaceae</taxon>
        <taxon>Candidatus Iainarchaeum</taxon>
    </lineage>
</organism>
<feature type="transmembrane region" description="Helical" evidence="1">
    <location>
        <begin position="36"/>
        <end position="54"/>
    </location>
</feature>
<dbReference type="GO" id="GO:0006465">
    <property type="term" value="P:signal peptide processing"/>
    <property type="evidence" value="ECO:0007669"/>
    <property type="project" value="InterPro"/>
</dbReference>
<dbReference type="InterPro" id="IPR019533">
    <property type="entry name" value="Peptidase_S26"/>
</dbReference>
<dbReference type="PANTHER" id="PTHR10806:SF6">
    <property type="entry name" value="SIGNAL PEPTIDASE COMPLEX CATALYTIC SUBUNIT SEC11"/>
    <property type="match status" value="1"/>
</dbReference>
<dbReference type="InterPro" id="IPR001733">
    <property type="entry name" value="Peptidase_S26B"/>
</dbReference>
<dbReference type="PANTHER" id="PTHR10806">
    <property type="entry name" value="SIGNAL PEPTIDASE COMPLEX CATALYTIC SUBUNIT SEC11"/>
    <property type="match status" value="1"/>
</dbReference>
<evidence type="ECO:0000313" key="3">
    <source>
        <dbReference type="Proteomes" id="UP000809243"/>
    </source>
</evidence>
<evidence type="ECO:0000256" key="1">
    <source>
        <dbReference type="SAM" id="Phobius"/>
    </source>
</evidence>
<protein>
    <recommendedName>
        <fullName evidence="4">Signal peptidase I</fullName>
    </recommendedName>
</protein>
<gene>
    <name evidence="2" type="ORF">JW744_03210</name>
</gene>
<reference evidence="2" key="1">
    <citation type="submission" date="2021-01" db="EMBL/GenBank/DDBJ databases">
        <title>Active Sulfur Cycling in an Early Earth Analoge.</title>
        <authorList>
            <person name="Hahn C.R."/>
            <person name="Youssef N.H."/>
            <person name="Elshahed M."/>
        </authorList>
    </citation>
    <scope>NUCLEOTIDE SEQUENCE</scope>
    <source>
        <strain evidence="2">Zod_Metabat.1151</strain>
    </source>
</reference>
<evidence type="ECO:0000313" key="2">
    <source>
        <dbReference type="EMBL" id="MBN2067450.1"/>
    </source>
</evidence>
<keyword evidence="1" id="KW-0812">Transmembrane</keyword>
<dbReference type="GO" id="GO:0004252">
    <property type="term" value="F:serine-type endopeptidase activity"/>
    <property type="evidence" value="ECO:0007669"/>
    <property type="project" value="InterPro"/>
</dbReference>